<sequence>MEEPNRTLPISALKHLVLVLTELFLLMGLETEAWIRLFTTDHQSEPLMKEIGPSDWCIMGLRPGRDSRGADISGSAQPPSGPTIQSRNTPGMSVMGGGRKRF</sequence>
<feature type="compositionally biased region" description="Polar residues" evidence="1">
    <location>
        <begin position="74"/>
        <end position="91"/>
    </location>
</feature>
<comment type="caution">
    <text evidence="2">The sequence shown here is derived from an EMBL/GenBank/DDBJ whole genome shotgun (WGS) entry which is preliminary data.</text>
</comment>
<accession>A0ABV0YU38</accession>
<evidence type="ECO:0000313" key="2">
    <source>
        <dbReference type="EMBL" id="MEQ2296915.1"/>
    </source>
</evidence>
<name>A0ABV0YU38_9TELE</name>
<evidence type="ECO:0000313" key="3">
    <source>
        <dbReference type="Proteomes" id="UP001469553"/>
    </source>
</evidence>
<dbReference type="Proteomes" id="UP001469553">
    <property type="component" value="Unassembled WGS sequence"/>
</dbReference>
<feature type="region of interest" description="Disordered" evidence="1">
    <location>
        <begin position="65"/>
        <end position="102"/>
    </location>
</feature>
<gene>
    <name evidence="2" type="ORF">AMECASPLE_029323</name>
</gene>
<evidence type="ECO:0000256" key="1">
    <source>
        <dbReference type="SAM" id="MobiDB-lite"/>
    </source>
</evidence>
<organism evidence="2 3">
    <name type="scientific">Ameca splendens</name>
    <dbReference type="NCBI Taxonomy" id="208324"/>
    <lineage>
        <taxon>Eukaryota</taxon>
        <taxon>Metazoa</taxon>
        <taxon>Chordata</taxon>
        <taxon>Craniata</taxon>
        <taxon>Vertebrata</taxon>
        <taxon>Euteleostomi</taxon>
        <taxon>Actinopterygii</taxon>
        <taxon>Neopterygii</taxon>
        <taxon>Teleostei</taxon>
        <taxon>Neoteleostei</taxon>
        <taxon>Acanthomorphata</taxon>
        <taxon>Ovalentaria</taxon>
        <taxon>Atherinomorphae</taxon>
        <taxon>Cyprinodontiformes</taxon>
        <taxon>Goodeidae</taxon>
        <taxon>Ameca</taxon>
    </lineage>
</organism>
<dbReference type="EMBL" id="JAHRIP010040961">
    <property type="protein sequence ID" value="MEQ2296915.1"/>
    <property type="molecule type" value="Genomic_DNA"/>
</dbReference>
<proteinExistence type="predicted"/>
<reference evidence="2 3" key="1">
    <citation type="submission" date="2021-06" db="EMBL/GenBank/DDBJ databases">
        <authorList>
            <person name="Palmer J.M."/>
        </authorList>
    </citation>
    <scope>NUCLEOTIDE SEQUENCE [LARGE SCALE GENOMIC DNA]</scope>
    <source>
        <strain evidence="2 3">AS_MEX2019</strain>
        <tissue evidence="2">Muscle</tissue>
    </source>
</reference>
<protein>
    <submittedName>
        <fullName evidence="2">Uncharacterized protein</fullName>
    </submittedName>
</protein>
<keyword evidence="3" id="KW-1185">Reference proteome</keyword>